<organism evidence="2 3">
    <name type="scientific">Aspergillus terreus (strain NIH 2624 / FGSC A1156)</name>
    <dbReference type="NCBI Taxonomy" id="341663"/>
    <lineage>
        <taxon>Eukaryota</taxon>
        <taxon>Fungi</taxon>
        <taxon>Dikarya</taxon>
        <taxon>Ascomycota</taxon>
        <taxon>Pezizomycotina</taxon>
        <taxon>Eurotiomycetes</taxon>
        <taxon>Eurotiomycetidae</taxon>
        <taxon>Eurotiales</taxon>
        <taxon>Aspergillaceae</taxon>
        <taxon>Aspergillus</taxon>
        <taxon>Aspergillus subgen. Circumdati</taxon>
    </lineage>
</organism>
<evidence type="ECO:0000313" key="2">
    <source>
        <dbReference type="EMBL" id="EAU30238.1"/>
    </source>
</evidence>
<dbReference type="PANTHER" id="PTHR37015:SF1">
    <property type="entry name" value="REVERSE TRANSCRIPTASE DOMAIN-CONTAINING PROTEIN"/>
    <property type="match status" value="1"/>
</dbReference>
<dbReference type="Proteomes" id="UP000007963">
    <property type="component" value="Unassembled WGS sequence"/>
</dbReference>
<dbReference type="CDD" id="cd01709">
    <property type="entry name" value="RT_like_1"/>
    <property type="match status" value="1"/>
</dbReference>
<dbReference type="OMA" id="VRTWNSC"/>
<dbReference type="PANTHER" id="PTHR37015">
    <property type="entry name" value="REVERSE TRANSCRIPTASE DOMAIN-CONTAINING PROTEIN"/>
    <property type="match status" value="1"/>
</dbReference>
<dbReference type="eggNOG" id="ENOG502SK1W">
    <property type="taxonomic scope" value="Eukaryota"/>
</dbReference>
<evidence type="ECO:0000256" key="1">
    <source>
        <dbReference type="SAM" id="MobiDB-lite"/>
    </source>
</evidence>
<dbReference type="HOGENOM" id="CLU_008952_0_0_1"/>
<dbReference type="STRING" id="341663.Q0CB33"/>
<sequence>MLPPTGALSQTLQSLTDSKIQEVEKLRGLYESQKTSILHEADQVTNHQERVARILVGIKRYYPNEYHDPEVRNIEQLLDQARYDSSIPPETLQKFESQLRARLETKSRRLGLADLYCRLLTEWMQPPTDPEKGKEVATIEDDFLLVEGKQKQKLKELCDQFESVVFEPRETNADEIRGFLDGLFATEESAKALEELRARIHLQCITFWEEEEPFNPDALAMCIRGLLTEDLLSEEKQDTLKYILENKVALREISDVLNMRYADLGNWDWRAGKDGIPVLPRQQVNGKYRIWMDEDVLQAVFTQYIFIRLCNMVKETLTDFIGDGRVWDWGRSREMTERDKLRWKYYFNLSSPASFGVDAVRKQEFLERHFLYQIPSTQTTLQERGGAYDDDDGDEGSYAAPSEVPKNIKQQLLRKIATETLIQRQVNGRAAVVQSDLQWYATALPHSTIFAVVKYLGFPEKWIRFFEKYLKTPLNLIRSFEDSQSGPRIRHRGVPMSHASEKFLGELVLFFMDVTVNRKTGMLLYRMHDDLWFCGEPEQCVKTWEVLQKYARITGLDFNYSKTGSVYLADIVDEAVVSKLPQGPVKFGFLILDPKSGSWVIDHSQVEAHIQQLKKQLDHCDSIISWIRTWNSCIGRFFRSTFGEPAFCFGRPHVDAILATYAKLQNTLFDDQRQCGALRVTEFLRQRIKSHYGEFDIPDSFFFLPEELGGLGLRNPFVPIMLVRGNIENSPIDLCDKFKKEEIEDYVAAKKAFEDLHERARLRRLDYINREADSRLGQIIKTSEMNHFMSFEEYTRFRESKSTRLRSCYEELMRVPERMSLFSTQIVRDELHRTGRSRLGHLDLETKWLLNLYADELLANFGGFDLVDKKFLPVGVLNMVKGKKVKWQMVL</sequence>
<evidence type="ECO:0008006" key="4">
    <source>
        <dbReference type="Google" id="ProtNLM"/>
    </source>
</evidence>
<protein>
    <recommendedName>
        <fullName evidence="4">Reverse transcriptase domain-containing protein</fullName>
    </recommendedName>
</protein>
<feature type="region of interest" description="Disordered" evidence="1">
    <location>
        <begin position="381"/>
        <end position="401"/>
    </location>
</feature>
<dbReference type="AlphaFoldDB" id="Q0CB33"/>
<dbReference type="EMBL" id="CH476607">
    <property type="protein sequence ID" value="EAU30238.1"/>
    <property type="molecule type" value="Genomic_DNA"/>
</dbReference>
<name>Q0CB33_ASPTN</name>
<reference evidence="3" key="1">
    <citation type="submission" date="2005-09" db="EMBL/GenBank/DDBJ databases">
        <title>Annotation of the Aspergillus terreus NIH2624 genome.</title>
        <authorList>
            <person name="Birren B.W."/>
            <person name="Lander E.S."/>
            <person name="Galagan J.E."/>
            <person name="Nusbaum C."/>
            <person name="Devon K."/>
            <person name="Henn M."/>
            <person name="Ma L.-J."/>
            <person name="Jaffe D.B."/>
            <person name="Butler J."/>
            <person name="Alvarez P."/>
            <person name="Gnerre S."/>
            <person name="Grabherr M."/>
            <person name="Kleber M."/>
            <person name="Mauceli E.W."/>
            <person name="Brockman W."/>
            <person name="Rounsley S."/>
            <person name="Young S.K."/>
            <person name="LaButti K."/>
            <person name="Pushparaj V."/>
            <person name="DeCaprio D."/>
            <person name="Crawford M."/>
            <person name="Koehrsen M."/>
            <person name="Engels R."/>
            <person name="Montgomery P."/>
            <person name="Pearson M."/>
            <person name="Howarth C."/>
            <person name="Larson L."/>
            <person name="Luoma S."/>
            <person name="White J."/>
            <person name="Alvarado L."/>
            <person name="Kodira C.D."/>
            <person name="Zeng Q."/>
            <person name="Oleary S."/>
            <person name="Yandava C."/>
            <person name="Denning D.W."/>
            <person name="Nierman W.C."/>
            <person name="Milne T."/>
            <person name="Madden K."/>
        </authorList>
    </citation>
    <scope>NUCLEOTIDE SEQUENCE [LARGE SCALE GENOMIC DNA]</scope>
    <source>
        <strain evidence="3">NIH 2624 / FGSC A1156</strain>
    </source>
</reference>
<accession>Q0CB33</accession>
<dbReference type="GeneID" id="4353789"/>
<dbReference type="VEuPathDB" id="FungiDB:ATEG_09101"/>
<dbReference type="RefSeq" id="XP_001217723.1">
    <property type="nucleotide sequence ID" value="XM_001217722.1"/>
</dbReference>
<gene>
    <name evidence="2" type="ORF">ATEG_09101</name>
</gene>
<proteinExistence type="predicted"/>
<dbReference type="OrthoDB" id="74545at2759"/>
<evidence type="ECO:0000313" key="3">
    <source>
        <dbReference type="Proteomes" id="UP000007963"/>
    </source>
</evidence>